<organism evidence="1 2">
    <name type="scientific">Klebsiella pneumoniae</name>
    <dbReference type="NCBI Taxonomy" id="573"/>
    <lineage>
        <taxon>Bacteria</taxon>
        <taxon>Pseudomonadati</taxon>
        <taxon>Pseudomonadota</taxon>
        <taxon>Gammaproteobacteria</taxon>
        <taxon>Enterobacterales</taxon>
        <taxon>Enterobacteriaceae</taxon>
        <taxon>Klebsiella/Raoultella group</taxon>
        <taxon>Klebsiella</taxon>
        <taxon>Klebsiella pneumoniae complex</taxon>
    </lineage>
</organism>
<name>A0A422ZBC3_KLEPN</name>
<reference evidence="1 2" key="1">
    <citation type="submission" date="2018-10" db="EMBL/GenBank/DDBJ databases">
        <authorList>
            <person name="Vanduin D."/>
            <person name="Fouts D."/>
            <person name="Wright M."/>
            <person name="Sutton G."/>
            <person name="Nguyen K."/>
            <person name="Kreiswirth B."/>
            <person name="Chen L."/>
            <person name="Rojas L."/>
            <person name="Hujer A."/>
            <person name="Hujer K."/>
            <person name="Bonomo R."/>
            <person name="Adams M."/>
        </authorList>
    </citation>
    <scope>NUCLEOTIDE SEQUENCE [LARGE SCALE GENOMIC DNA]</scope>
    <source>
        <strain evidence="1 2">CRK0165</strain>
    </source>
</reference>
<accession>A0A422ZBC3</accession>
<comment type="caution">
    <text evidence="1">The sequence shown here is derived from an EMBL/GenBank/DDBJ whole genome shotgun (WGS) entry which is preliminary data.</text>
</comment>
<proteinExistence type="predicted"/>
<protein>
    <submittedName>
        <fullName evidence="1">23S rRNA pseudouridine(2604) synthase RluF</fullName>
    </submittedName>
</protein>
<dbReference type="EMBL" id="MPYG04000234">
    <property type="protein sequence ID" value="ROG85771.1"/>
    <property type="molecule type" value="Genomic_DNA"/>
</dbReference>
<feature type="non-terminal residue" evidence="1">
    <location>
        <position position="32"/>
    </location>
</feature>
<dbReference type="AlphaFoldDB" id="A0A422ZBC3"/>
<gene>
    <name evidence="1" type="ORF">BL124_00030410</name>
</gene>
<sequence>MNHTIQVFSRPQGRVYFAFTGESMLPDSSTRL</sequence>
<evidence type="ECO:0000313" key="2">
    <source>
        <dbReference type="Proteomes" id="UP000283322"/>
    </source>
</evidence>
<dbReference type="Proteomes" id="UP000283322">
    <property type="component" value="Unassembled WGS sequence"/>
</dbReference>
<evidence type="ECO:0000313" key="1">
    <source>
        <dbReference type="EMBL" id="ROG85771.1"/>
    </source>
</evidence>